<dbReference type="WBParaSite" id="Hba_16073">
    <property type="protein sequence ID" value="Hba_16073"/>
    <property type="gene ID" value="Hba_16073"/>
</dbReference>
<evidence type="ECO:0000313" key="2">
    <source>
        <dbReference type="WBParaSite" id="Hba_16073"/>
    </source>
</evidence>
<dbReference type="AlphaFoldDB" id="A0A1I7XED4"/>
<reference evidence="2" key="1">
    <citation type="submission" date="2016-11" db="UniProtKB">
        <authorList>
            <consortium name="WormBaseParasite"/>
        </authorList>
    </citation>
    <scope>IDENTIFICATION</scope>
</reference>
<name>A0A1I7XED4_HETBA</name>
<proteinExistence type="predicted"/>
<protein>
    <submittedName>
        <fullName evidence="2">Mariner Mos1 transposase</fullName>
    </submittedName>
</protein>
<evidence type="ECO:0000313" key="1">
    <source>
        <dbReference type="Proteomes" id="UP000095283"/>
    </source>
</evidence>
<dbReference type="PANTHER" id="PTHR46060">
    <property type="entry name" value="MARINER MOS1 TRANSPOSASE-LIKE PROTEIN"/>
    <property type="match status" value="1"/>
</dbReference>
<organism evidence="1 2">
    <name type="scientific">Heterorhabditis bacteriophora</name>
    <name type="common">Entomopathogenic nematode worm</name>
    <dbReference type="NCBI Taxonomy" id="37862"/>
    <lineage>
        <taxon>Eukaryota</taxon>
        <taxon>Metazoa</taxon>
        <taxon>Ecdysozoa</taxon>
        <taxon>Nematoda</taxon>
        <taxon>Chromadorea</taxon>
        <taxon>Rhabditida</taxon>
        <taxon>Rhabditina</taxon>
        <taxon>Rhabditomorpha</taxon>
        <taxon>Strongyloidea</taxon>
        <taxon>Heterorhabditidae</taxon>
        <taxon>Heterorhabditis</taxon>
    </lineage>
</organism>
<dbReference type="Proteomes" id="UP000095283">
    <property type="component" value="Unplaced"/>
</dbReference>
<sequence>MLLKHPNQVALYSMKVLSHSTYRYCFRRFKAADLDVSDRRRSGTPRAPKTDALKSLLDEHPSRTQKGLAEQLGVDKATVILLHENTGPHVGLSAQQPILNLDWEVLPHAAYSPDLTPSDYHLFRSTQNCLTEQRFRDVAEVRKWIDDFITSKPVVFS</sequence>
<dbReference type="Gene3D" id="3.30.420.10">
    <property type="entry name" value="Ribonuclease H-like superfamily/Ribonuclease H"/>
    <property type="match status" value="1"/>
</dbReference>
<keyword evidence="1" id="KW-1185">Reference proteome</keyword>
<dbReference type="PANTHER" id="PTHR46060:SF1">
    <property type="entry name" value="MARINER MOS1 TRANSPOSASE-LIKE PROTEIN"/>
    <property type="match status" value="1"/>
</dbReference>
<dbReference type="InterPro" id="IPR052709">
    <property type="entry name" value="Transposase-MT_Hybrid"/>
</dbReference>
<dbReference type="InterPro" id="IPR036397">
    <property type="entry name" value="RNaseH_sf"/>
</dbReference>
<accession>A0A1I7XED4</accession>
<dbReference type="GO" id="GO:0003676">
    <property type="term" value="F:nucleic acid binding"/>
    <property type="evidence" value="ECO:0007669"/>
    <property type="project" value="InterPro"/>
</dbReference>